<dbReference type="GeneID" id="40319837"/>
<dbReference type="RefSeq" id="XP_029226764.1">
    <property type="nucleotide sequence ID" value="XM_029373106.1"/>
</dbReference>
<evidence type="ECO:0000256" key="2">
    <source>
        <dbReference type="ARBA" id="ARBA00022679"/>
    </source>
</evidence>
<dbReference type="Gene3D" id="3.30.200.20">
    <property type="entry name" value="Phosphorylase Kinase, domain 1"/>
    <property type="match status" value="1"/>
</dbReference>
<dbReference type="InterPro" id="IPR000719">
    <property type="entry name" value="Prot_kinase_dom"/>
</dbReference>
<dbReference type="InterPro" id="IPR017441">
    <property type="entry name" value="Protein_kinase_ATP_BS"/>
</dbReference>
<feature type="region of interest" description="Disordered" evidence="7">
    <location>
        <begin position="1"/>
        <end position="64"/>
    </location>
</feature>
<dbReference type="PROSITE" id="PS00107">
    <property type="entry name" value="PROTEIN_KINASE_ATP"/>
    <property type="match status" value="1"/>
</dbReference>
<evidence type="ECO:0000256" key="3">
    <source>
        <dbReference type="ARBA" id="ARBA00022741"/>
    </source>
</evidence>
<keyword evidence="10" id="KW-1185">Reference proteome</keyword>
<evidence type="ECO:0000256" key="1">
    <source>
        <dbReference type="ARBA" id="ARBA00022527"/>
    </source>
</evidence>
<dbReference type="Pfam" id="PF00069">
    <property type="entry name" value="Pkinase"/>
    <property type="match status" value="1"/>
</dbReference>
<proteinExistence type="predicted"/>
<dbReference type="SUPFAM" id="SSF56112">
    <property type="entry name" value="Protein kinase-like (PK-like)"/>
    <property type="match status" value="1"/>
</dbReference>
<feature type="compositionally biased region" description="Basic and acidic residues" evidence="7">
    <location>
        <begin position="228"/>
        <end position="240"/>
    </location>
</feature>
<dbReference type="Proteomes" id="UP000284403">
    <property type="component" value="Unassembled WGS sequence"/>
</dbReference>
<dbReference type="PROSITE" id="PS00108">
    <property type="entry name" value="PROTEIN_KINASE_ST"/>
    <property type="match status" value="1"/>
</dbReference>
<dbReference type="GO" id="GO:0005524">
    <property type="term" value="F:ATP binding"/>
    <property type="evidence" value="ECO:0007669"/>
    <property type="project" value="UniProtKB-UniRule"/>
</dbReference>
<feature type="compositionally biased region" description="Basic and acidic residues" evidence="7">
    <location>
        <begin position="97"/>
        <end position="111"/>
    </location>
</feature>
<evidence type="ECO:0000256" key="6">
    <source>
        <dbReference type="PROSITE-ProRule" id="PRU10141"/>
    </source>
</evidence>
<keyword evidence="2 9" id="KW-0808">Transferase</keyword>
<feature type="region of interest" description="Disordered" evidence="7">
    <location>
        <begin position="173"/>
        <end position="273"/>
    </location>
</feature>
<feature type="compositionally biased region" description="Basic and acidic residues" evidence="7">
    <location>
        <begin position="173"/>
        <end position="183"/>
    </location>
</feature>
<dbReference type="PROSITE" id="PS50011">
    <property type="entry name" value="PROTEIN_KINASE_DOM"/>
    <property type="match status" value="1"/>
</dbReference>
<keyword evidence="1 9" id="KW-0723">Serine/threonine-protein kinase</keyword>
<evidence type="ECO:0000256" key="5">
    <source>
        <dbReference type="ARBA" id="ARBA00022840"/>
    </source>
</evidence>
<dbReference type="InterPro" id="IPR008271">
    <property type="entry name" value="Ser/Thr_kinase_AS"/>
</dbReference>
<dbReference type="InterPro" id="IPR050494">
    <property type="entry name" value="Ser_Thr_dual-spec_kinase"/>
</dbReference>
<protein>
    <submittedName>
        <fullName evidence="9">Putative serine/threonine protein kinase, putative,protein kinase</fullName>
        <ecNumber evidence="9">2.7.11.-</ecNumber>
    </submittedName>
</protein>
<feature type="binding site" evidence="6">
    <location>
        <position position="383"/>
    </location>
    <ligand>
        <name>ATP</name>
        <dbReference type="ChEBI" id="CHEBI:30616"/>
    </ligand>
</feature>
<dbReference type="PANTHER" id="PTHR24058:SF28">
    <property type="entry name" value="SERINE_THREONINE-PROTEIN KINASE MINIBRAIN"/>
    <property type="match status" value="1"/>
</dbReference>
<evidence type="ECO:0000313" key="10">
    <source>
        <dbReference type="Proteomes" id="UP000284403"/>
    </source>
</evidence>
<dbReference type="OrthoDB" id="9332038at2759"/>
<feature type="compositionally biased region" description="Basic and acidic residues" evidence="7">
    <location>
        <begin position="39"/>
        <end position="48"/>
    </location>
</feature>
<reference evidence="9 10" key="1">
    <citation type="journal article" date="2018" name="BMC Genomics">
        <title>Genomic comparison of Trypanosoma conorhini and Trypanosoma rangeli to Trypanosoma cruzi strains of high and low virulence.</title>
        <authorList>
            <person name="Bradwell K.R."/>
            <person name="Koparde V.N."/>
            <person name="Matveyev A.V."/>
            <person name="Serrano M.G."/>
            <person name="Alves J.M."/>
            <person name="Parikh H."/>
            <person name="Huang B."/>
            <person name="Lee V."/>
            <person name="Espinosa-Alvarez O."/>
            <person name="Ortiz P.A."/>
            <person name="Costa-Martins A.G."/>
            <person name="Teixeira M.M."/>
            <person name="Buck G.A."/>
        </authorList>
    </citation>
    <scope>NUCLEOTIDE SEQUENCE [LARGE SCALE GENOMIC DNA]</scope>
    <source>
        <strain evidence="9 10">025E</strain>
    </source>
</reference>
<evidence type="ECO:0000256" key="7">
    <source>
        <dbReference type="SAM" id="MobiDB-lite"/>
    </source>
</evidence>
<dbReference type="FunFam" id="1.10.510.10:FF:002184">
    <property type="entry name" value="Serine/threonine-protein kinase, putative"/>
    <property type="match status" value="1"/>
</dbReference>
<gene>
    <name evidence="9" type="ORF">Tco025E_06226</name>
</gene>
<dbReference type="EC" id="2.7.11.-" evidence="9"/>
<feature type="compositionally biased region" description="Low complexity" evidence="7">
    <location>
        <begin position="184"/>
        <end position="204"/>
    </location>
</feature>
<accession>A0A422P6E2</accession>
<evidence type="ECO:0000259" key="8">
    <source>
        <dbReference type="PROSITE" id="PS50011"/>
    </source>
</evidence>
<name>A0A422P6E2_9TRYP</name>
<keyword evidence="3 6" id="KW-0547">Nucleotide-binding</keyword>
<feature type="region of interest" description="Disordered" evidence="7">
    <location>
        <begin position="83"/>
        <end position="125"/>
    </location>
</feature>
<dbReference type="AlphaFoldDB" id="A0A422P6E2"/>
<sequence length="677" mass="73127">MGLPSAVAGSPPNAKAGNSKGGEAASRNVPDGPASPAQKVHDQREEKCCLQQAAHDSAGTAAPVLGGLGAQCWADAPPATAARRPLGAVHGSGGEAEDSKKVEKAVHRDPSENGATRAAGSTPPCPVELCARARGNAPSIPSKIASALKALGAAKVDAAAEAAVGPVDVTKKANKEKVSHAELADTAAATASRPTGAGAAAAVDTGDEGGGHGGGLDKPEGNAAAVAEAKDSGGQPKEDNSTMPPQKQVQQQNQHNQTKRHTVVTTTEHAGGGFHGRCVPVAHTSSSTAAATPENCARPALALSLHLVALYKRVNEMYCRQRRLEAPGPKYNNGFDDKEGHYLVLSGEEILNRYTVQEVLGKGSFGTVVRCYDEKRRENVALKITRHGLSFRTQAKLELDILLRLNVNPRLNQLVVKLLKVFDWQGHLVLVFELLSFNLYHLIKCTRYNGVTLDLVRKFAYQLVQVLYQLEQTKPSAVIHCDVKPENILLKNQNRSGIRLIDFGSACYSNKVVHKYIQSRYYRSPEVILYLEYGTAIDRWSLGCVLAELHTGVPLFDGRTEAAQLARFEAMLGPLHVDMLQSSPKLDRFYTSTGNGYRLKEQPLPRRSLESVLGVTTGGPRGSRKGMPGHSEEAYRQFHDFLSGLLKYRPAERMSCYDALRHPFIEPLWLADHHHHQ</sequence>
<evidence type="ECO:0000313" key="9">
    <source>
        <dbReference type="EMBL" id="RNF13297.1"/>
    </source>
</evidence>
<dbReference type="InterPro" id="IPR011009">
    <property type="entry name" value="Kinase-like_dom_sf"/>
</dbReference>
<organism evidence="9 10">
    <name type="scientific">Trypanosoma conorhini</name>
    <dbReference type="NCBI Taxonomy" id="83891"/>
    <lineage>
        <taxon>Eukaryota</taxon>
        <taxon>Discoba</taxon>
        <taxon>Euglenozoa</taxon>
        <taxon>Kinetoplastea</taxon>
        <taxon>Metakinetoplastina</taxon>
        <taxon>Trypanosomatida</taxon>
        <taxon>Trypanosomatidae</taxon>
        <taxon>Trypanosoma</taxon>
    </lineage>
</organism>
<dbReference type="GO" id="GO:0004674">
    <property type="term" value="F:protein serine/threonine kinase activity"/>
    <property type="evidence" value="ECO:0007669"/>
    <property type="project" value="UniProtKB-KW"/>
</dbReference>
<dbReference type="SMART" id="SM00220">
    <property type="entry name" value="S_TKc"/>
    <property type="match status" value="1"/>
</dbReference>
<feature type="compositionally biased region" description="Low complexity" evidence="7">
    <location>
        <begin position="246"/>
        <end position="256"/>
    </location>
</feature>
<evidence type="ECO:0000256" key="4">
    <source>
        <dbReference type="ARBA" id="ARBA00022777"/>
    </source>
</evidence>
<dbReference type="Gene3D" id="1.10.510.10">
    <property type="entry name" value="Transferase(Phosphotransferase) domain 1"/>
    <property type="match status" value="1"/>
</dbReference>
<keyword evidence="4 9" id="KW-0418">Kinase</keyword>
<keyword evidence="5 6" id="KW-0067">ATP-binding</keyword>
<feature type="domain" description="Protein kinase" evidence="8">
    <location>
        <begin position="354"/>
        <end position="665"/>
    </location>
</feature>
<dbReference type="PANTHER" id="PTHR24058">
    <property type="entry name" value="DUAL SPECIFICITY PROTEIN KINASE"/>
    <property type="match status" value="1"/>
</dbReference>
<dbReference type="EMBL" id="MKKU01000413">
    <property type="protein sequence ID" value="RNF13297.1"/>
    <property type="molecule type" value="Genomic_DNA"/>
</dbReference>
<comment type="caution">
    <text evidence="9">The sequence shown here is derived from an EMBL/GenBank/DDBJ whole genome shotgun (WGS) entry which is preliminary data.</text>
</comment>